<keyword evidence="8 11" id="KW-0472">Membrane</keyword>
<sequence length="702" mass="77807">MIHLSTLETDHRTPTISRKMTPSATSKTTEMFQRRVKLILVLDFPMISSYTTTGLSFSFLHNRTKPKEVQRVISSQKKSRKKFFTPPRRITWRLRSVLRHPHSTSSLHRTKMADETSAAAGTSTDPGAGTESNLRTTKPGTKRLFLTVSVLISFLLGAPFLLKSTEIHRSPLPSAAISSLSDHLHSNPPSFPCHFQAIFLSPFKRSDSLLSLSIAERIKAQFSAQSCGNCKFTVSVTVDSGSSCHHEGDAASAACLWECGGGGLVDAIEGRDDQGIDELLLSAVNERTGGCAGRVYSVFVMEGRDERIVIGKHRHAWMVLKDLDDSTSVGSMIGTVFGDYFMRGGVDKGEYIPVGSDGNVVLSFSLLNSNPSDWIYDWDFQRTGEVLLGPVLEALAPVANITMESQVLYHAPKSSISYWDEKLEAYVVNTRDLPFFVNSNEWHLDTSLSASGRSKVLQFVVYVPSASECPLYIRTPEGEMSKTNAFISPMWGGVAIWNPPGCSMQSQGIHIVRDALPTQELEKIIEIFIGQLRLLFGLNSNYVKPSPKFKFLASEKGFTNWELDLLYRQHTCFNLLSSLSTLQSLSTLVESLPRMIVMDEIGKQVELSLEAANLAEKNISLGINNASALSSIRARALAEDAFFHPSIMSISYSSMEHYFAIYMPFFAPVSLHVLLAAVKEVKRYFAERSKYLAFRASKLKSS</sequence>
<feature type="region of interest" description="Disordered" evidence="10">
    <location>
        <begin position="103"/>
        <end position="136"/>
    </location>
</feature>
<evidence type="ECO:0000256" key="6">
    <source>
        <dbReference type="ARBA" id="ARBA00022824"/>
    </source>
</evidence>
<dbReference type="AlphaFoldDB" id="A0A9Q0I0J6"/>
<evidence type="ECO:0000256" key="4">
    <source>
        <dbReference type="ARBA" id="ARBA00022502"/>
    </source>
</evidence>
<dbReference type="Pfam" id="PF10510">
    <property type="entry name" value="PIG-S"/>
    <property type="match status" value="1"/>
</dbReference>
<feature type="region of interest" description="Disordered" evidence="10">
    <location>
        <begin position="1"/>
        <end position="28"/>
    </location>
</feature>
<keyword evidence="13" id="KW-1185">Reference proteome</keyword>
<dbReference type="GO" id="GO:0042765">
    <property type="term" value="C:GPI-anchor transamidase complex"/>
    <property type="evidence" value="ECO:0007669"/>
    <property type="project" value="InterPro"/>
</dbReference>
<accession>A0A9Q0I0J6</accession>
<keyword evidence="5 11" id="KW-0812">Transmembrane</keyword>
<evidence type="ECO:0000256" key="8">
    <source>
        <dbReference type="ARBA" id="ARBA00023136"/>
    </source>
</evidence>
<keyword evidence="7 11" id="KW-1133">Transmembrane helix</keyword>
<evidence type="ECO:0008006" key="14">
    <source>
        <dbReference type="Google" id="ProtNLM"/>
    </source>
</evidence>
<evidence type="ECO:0000256" key="3">
    <source>
        <dbReference type="ARBA" id="ARBA00005316"/>
    </source>
</evidence>
<keyword evidence="4" id="KW-0337">GPI-anchor biosynthesis</keyword>
<dbReference type="InterPro" id="IPR019540">
    <property type="entry name" value="PtdIno-glycan_biosynth_class_S"/>
</dbReference>
<dbReference type="Proteomes" id="UP001151287">
    <property type="component" value="Unassembled WGS sequence"/>
</dbReference>
<dbReference type="PANTHER" id="PTHR21072:SF13">
    <property type="entry name" value="GPI TRANSAMIDASE COMPONENT PIG-S"/>
    <property type="match status" value="1"/>
</dbReference>
<keyword evidence="9" id="KW-0325">Glycoprotein</keyword>
<comment type="subcellular location">
    <subcellularLocation>
        <location evidence="1">Endoplasmic reticulum membrane</location>
        <topology evidence="1">Multi-pass membrane protein</topology>
    </subcellularLocation>
</comment>
<organism evidence="12 13">
    <name type="scientific">Rhynchospora breviuscula</name>
    <dbReference type="NCBI Taxonomy" id="2022672"/>
    <lineage>
        <taxon>Eukaryota</taxon>
        <taxon>Viridiplantae</taxon>
        <taxon>Streptophyta</taxon>
        <taxon>Embryophyta</taxon>
        <taxon>Tracheophyta</taxon>
        <taxon>Spermatophyta</taxon>
        <taxon>Magnoliopsida</taxon>
        <taxon>Liliopsida</taxon>
        <taxon>Poales</taxon>
        <taxon>Cyperaceae</taxon>
        <taxon>Cyperoideae</taxon>
        <taxon>Rhynchosporeae</taxon>
        <taxon>Rhynchospora</taxon>
    </lineage>
</organism>
<evidence type="ECO:0000256" key="9">
    <source>
        <dbReference type="ARBA" id="ARBA00023180"/>
    </source>
</evidence>
<feature type="compositionally biased region" description="Polar residues" evidence="10">
    <location>
        <begin position="119"/>
        <end position="136"/>
    </location>
</feature>
<evidence type="ECO:0000256" key="5">
    <source>
        <dbReference type="ARBA" id="ARBA00022692"/>
    </source>
</evidence>
<evidence type="ECO:0000256" key="7">
    <source>
        <dbReference type="ARBA" id="ARBA00022989"/>
    </source>
</evidence>
<evidence type="ECO:0000256" key="10">
    <source>
        <dbReference type="SAM" id="MobiDB-lite"/>
    </source>
</evidence>
<feature type="compositionally biased region" description="Polar residues" evidence="10">
    <location>
        <begin position="14"/>
        <end position="28"/>
    </location>
</feature>
<comment type="caution">
    <text evidence="12">The sequence shown here is derived from an EMBL/GenBank/DDBJ whole genome shotgun (WGS) entry which is preliminary data.</text>
</comment>
<protein>
    <recommendedName>
        <fullName evidence="14">GPI transamidase component PIG-S</fullName>
    </recommendedName>
</protein>
<dbReference type="PANTHER" id="PTHR21072">
    <property type="entry name" value="GPI TRANSAMIDASE COMPONENT PIG-S"/>
    <property type="match status" value="1"/>
</dbReference>
<evidence type="ECO:0000256" key="2">
    <source>
        <dbReference type="ARBA" id="ARBA00004687"/>
    </source>
</evidence>
<reference evidence="12" key="1">
    <citation type="journal article" date="2022" name="Cell">
        <title>Repeat-based holocentromeres influence genome architecture and karyotype evolution.</title>
        <authorList>
            <person name="Hofstatter P.G."/>
            <person name="Thangavel G."/>
            <person name="Lux T."/>
            <person name="Neumann P."/>
            <person name="Vondrak T."/>
            <person name="Novak P."/>
            <person name="Zhang M."/>
            <person name="Costa L."/>
            <person name="Castellani M."/>
            <person name="Scott A."/>
            <person name="Toegelov H."/>
            <person name="Fuchs J."/>
            <person name="Mata-Sucre Y."/>
            <person name="Dias Y."/>
            <person name="Vanzela A.L.L."/>
            <person name="Huettel B."/>
            <person name="Almeida C.C.S."/>
            <person name="Simkova H."/>
            <person name="Souza G."/>
            <person name="Pedrosa-Harand A."/>
            <person name="Macas J."/>
            <person name="Mayer K.F.X."/>
            <person name="Houben A."/>
            <person name="Marques A."/>
        </authorList>
    </citation>
    <scope>NUCLEOTIDE SEQUENCE</scope>
    <source>
        <strain evidence="12">RhyBre1mFocal</strain>
    </source>
</reference>
<dbReference type="GO" id="GO:0016255">
    <property type="term" value="P:attachment of GPI anchor to protein"/>
    <property type="evidence" value="ECO:0007669"/>
    <property type="project" value="InterPro"/>
</dbReference>
<keyword evidence="6" id="KW-0256">Endoplasmic reticulum</keyword>
<evidence type="ECO:0000256" key="11">
    <source>
        <dbReference type="SAM" id="Phobius"/>
    </source>
</evidence>
<dbReference type="EMBL" id="JAMQYH010000001">
    <property type="protein sequence ID" value="KAJ1704128.1"/>
    <property type="molecule type" value="Genomic_DNA"/>
</dbReference>
<gene>
    <name evidence="12" type="ORF">LUZ63_003907</name>
</gene>
<feature type="transmembrane region" description="Helical" evidence="11">
    <location>
        <begin position="38"/>
        <end position="60"/>
    </location>
</feature>
<feature type="transmembrane region" description="Helical" evidence="11">
    <location>
        <begin position="144"/>
        <end position="162"/>
    </location>
</feature>
<comment type="pathway">
    <text evidence="2">Glycolipid biosynthesis; glycosylphosphatidylinositol-anchor biosynthesis.</text>
</comment>
<comment type="similarity">
    <text evidence="3">Belongs to the PIGS family.</text>
</comment>
<name>A0A9Q0I0J6_9POAL</name>
<dbReference type="OrthoDB" id="28748at2759"/>
<evidence type="ECO:0000313" key="12">
    <source>
        <dbReference type="EMBL" id="KAJ1704128.1"/>
    </source>
</evidence>
<dbReference type="GO" id="GO:0006506">
    <property type="term" value="P:GPI anchor biosynthetic process"/>
    <property type="evidence" value="ECO:0007669"/>
    <property type="project" value="UniProtKB-KW"/>
</dbReference>
<proteinExistence type="inferred from homology"/>
<evidence type="ECO:0000313" key="13">
    <source>
        <dbReference type="Proteomes" id="UP001151287"/>
    </source>
</evidence>
<feature type="transmembrane region" description="Helical" evidence="11">
    <location>
        <begin position="658"/>
        <end position="678"/>
    </location>
</feature>
<evidence type="ECO:0000256" key="1">
    <source>
        <dbReference type="ARBA" id="ARBA00004477"/>
    </source>
</evidence>